<evidence type="ECO:0000259" key="2">
    <source>
        <dbReference type="SMART" id="SM01204"/>
    </source>
</evidence>
<reference evidence="4" key="1">
    <citation type="submission" date="2017-02" db="EMBL/GenBank/DDBJ databases">
        <authorList>
            <person name="Varghese N."/>
            <person name="Submissions S."/>
        </authorList>
    </citation>
    <scope>NUCLEOTIDE SEQUENCE [LARGE SCALE GENOMIC DNA]</scope>
    <source>
        <strain evidence="4">DSM 23546</strain>
    </source>
</reference>
<accession>A0A1T5A079</accession>
<dbReference type="InterPro" id="IPR013702">
    <property type="entry name" value="FIST_domain_N"/>
</dbReference>
<dbReference type="Pfam" id="PF08495">
    <property type="entry name" value="FIST"/>
    <property type="match status" value="1"/>
</dbReference>
<organism evidence="3 4">
    <name type="scientific">Maribacter arcticus</name>
    <dbReference type="NCBI Taxonomy" id="561365"/>
    <lineage>
        <taxon>Bacteria</taxon>
        <taxon>Pseudomonadati</taxon>
        <taxon>Bacteroidota</taxon>
        <taxon>Flavobacteriia</taxon>
        <taxon>Flavobacteriales</taxon>
        <taxon>Flavobacteriaceae</taxon>
        <taxon>Maribacter</taxon>
    </lineage>
</organism>
<dbReference type="EMBL" id="FUYL01000001">
    <property type="protein sequence ID" value="SKB28370.1"/>
    <property type="molecule type" value="Genomic_DNA"/>
</dbReference>
<dbReference type="Proteomes" id="UP000190339">
    <property type="component" value="Unassembled WGS sequence"/>
</dbReference>
<dbReference type="RefSeq" id="WP_079511027.1">
    <property type="nucleotide sequence ID" value="NZ_FUYL01000001.1"/>
</dbReference>
<dbReference type="PANTHER" id="PTHR40252:SF2">
    <property type="entry name" value="BLR0328 PROTEIN"/>
    <property type="match status" value="1"/>
</dbReference>
<dbReference type="STRING" id="561365.SAMN05660866_00536"/>
<gene>
    <name evidence="3" type="ORF">SAMN05660866_00536</name>
</gene>
<evidence type="ECO:0000313" key="4">
    <source>
        <dbReference type="Proteomes" id="UP000190339"/>
    </source>
</evidence>
<feature type="domain" description="FIST" evidence="1">
    <location>
        <begin position="25"/>
        <end position="218"/>
    </location>
</feature>
<dbReference type="PANTHER" id="PTHR40252">
    <property type="entry name" value="BLR0328 PROTEIN"/>
    <property type="match status" value="1"/>
</dbReference>
<dbReference type="AlphaFoldDB" id="A0A1T5A079"/>
<feature type="domain" description="FIST C-domain" evidence="2">
    <location>
        <begin position="219"/>
        <end position="357"/>
    </location>
</feature>
<keyword evidence="4" id="KW-1185">Reference proteome</keyword>
<dbReference type="InterPro" id="IPR019494">
    <property type="entry name" value="FIST_C"/>
</dbReference>
<sequence>MTIVQAIKKPNEPFVFNEKRILLKEPLVLVFGNRYMLESEHIYAEVKDLFPNSHIVFGTTSGEIIDDSVLEGTVVLTAIEFKKSSVVIKRSNINDFKNNDYKLGESLMAEFPKENLKHLFIISEGSSVNGSALINGLEKVKNTGISLSGGLCGDDGRFERTLASYNENPKEGEIIAIGFYGETLEITSSNYGGWTPFGPERIITKSEGNVLFELDGKPALDLYKTYLGEKANELPKSALLYPLSVRIEEDSEPLVRTILNIDNDKNTMILAGDVPEGSKVQLMMSSVDDIVSGAIHAAELAMKGRENNPELALLISCIGRKLVMDQRTEEEIEEVKSVIGNDTFISGFYSYGEMAPFSGQQECKLHNQTMTLTLFSE</sequence>
<dbReference type="SMART" id="SM01204">
    <property type="entry name" value="FIST_C"/>
    <property type="match status" value="1"/>
</dbReference>
<name>A0A1T5A079_9FLAO</name>
<protein>
    <submittedName>
        <fullName evidence="3">Uncharacterized conserved protein, contains FIST_N domain</fullName>
    </submittedName>
</protein>
<proteinExistence type="predicted"/>
<evidence type="ECO:0000259" key="1">
    <source>
        <dbReference type="SMART" id="SM00897"/>
    </source>
</evidence>
<dbReference type="Pfam" id="PF10442">
    <property type="entry name" value="FIST_C"/>
    <property type="match status" value="1"/>
</dbReference>
<dbReference type="OrthoDB" id="9770435at2"/>
<evidence type="ECO:0000313" key="3">
    <source>
        <dbReference type="EMBL" id="SKB28370.1"/>
    </source>
</evidence>
<dbReference type="SMART" id="SM00897">
    <property type="entry name" value="FIST"/>
    <property type="match status" value="1"/>
</dbReference>